<dbReference type="GO" id="GO:0016787">
    <property type="term" value="F:hydrolase activity"/>
    <property type="evidence" value="ECO:0007669"/>
    <property type="project" value="UniProtKB-KW"/>
</dbReference>
<keyword evidence="2 3" id="KW-0347">Helicase</keyword>
<dbReference type="PANTHER" id="PTHR47958">
    <property type="entry name" value="ATP-DEPENDENT RNA HELICASE DBP3"/>
    <property type="match status" value="1"/>
</dbReference>
<organism evidence="5">
    <name type="scientific">Cyprideis torosa</name>
    <dbReference type="NCBI Taxonomy" id="163714"/>
    <lineage>
        <taxon>Eukaryota</taxon>
        <taxon>Metazoa</taxon>
        <taxon>Ecdysozoa</taxon>
        <taxon>Arthropoda</taxon>
        <taxon>Crustacea</taxon>
        <taxon>Oligostraca</taxon>
        <taxon>Ostracoda</taxon>
        <taxon>Podocopa</taxon>
        <taxon>Podocopida</taxon>
        <taxon>Cytherocopina</taxon>
        <taxon>Cytheroidea</taxon>
        <taxon>Cytherideidae</taxon>
        <taxon>Cyprideis</taxon>
    </lineage>
</organism>
<evidence type="ECO:0000256" key="3">
    <source>
        <dbReference type="RuleBase" id="RU000492"/>
    </source>
</evidence>
<dbReference type="InterPro" id="IPR011545">
    <property type="entry name" value="DEAD/DEAH_box_helicase_dom"/>
</dbReference>
<comment type="similarity">
    <text evidence="3">Belongs to the DEAD box helicase family.</text>
</comment>
<feature type="compositionally biased region" description="Pro residues" evidence="4">
    <location>
        <begin position="177"/>
        <end position="196"/>
    </location>
</feature>
<dbReference type="InterPro" id="IPR014001">
    <property type="entry name" value="Helicase_ATP-bd"/>
</dbReference>
<dbReference type="AlphaFoldDB" id="A0A7R8ZU65"/>
<keyword evidence="3" id="KW-0547">Nucleotide-binding</keyword>
<feature type="compositionally biased region" description="Gly residues" evidence="4">
    <location>
        <begin position="281"/>
        <end position="298"/>
    </location>
</feature>
<feature type="region of interest" description="Disordered" evidence="4">
    <location>
        <begin position="126"/>
        <end position="314"/>
    </location>
</feature>
<dbReference type="InterPro" id="IPR027417">
    <property type="entry name" value="P-loop_NTPase"/>
</dbReference>
<feature type="compositionally biased region" description="Gly residues" evidence="4">
    <location>
        <begin position="225"/>
        <end position="237"/>
    </location>
</feature>
<feature type="compositionally biased region" description="Gly residues" evidence="4">
    <location>
        <begin position="132"/>
        <end position="143"/>
    </location>
</feature>
<evidence type="ECO:0000256" key="2">
    <source>
        <dbReference type="ARBA" id="ARBA00022806"/>
    </source>
</evidence>
<dbReference type="InterPro" id="IPR000629">
    <property type="entry name" value="RNA-helicase_DEAD-box_CS"/>
</dbReference>
<evidence type="ECO:0000256" key="1">
    <source>
        <dbReference type="ARBA" id="ARBA00022801"/>
    </source>
</evidence>
<dbReference type="GO" id="GO:0003676">
    <property type="term" value="F:nucleic acid binding"/>
    <property type="evidence" value="ECO:0007669"/>
    <property type="project" value="InterPro"/>
</dbReference>
<protein>
    <submittedName>
        <fullName evidence="5">Uncharacterized protein</fullName>
    </submittedName>
</protein>
<keyword evidence="3" id="KW-0067">ATP-binding</keyword>
<dbReference type="OrthoDB" id="196131at2759"/>
<dbReference type="SMART" id="SM00487">
    <property type="entry name" value="DEXDc"/>
    <property type="match status" value="1"/>
</dbReference>
<accession>A0A7R8ZU65</accession>
<evidence type="ECO:0000256" key="4">
    <source>
        <dbReference type="SAM" id="MobiDB-lite"/>
    </source>
</evidence>
<dbReference type="EMBL" id="OB663977">
    <property type="protein sequence ID" value="CAD7231877.1"/>
    <property type="molecule type" value="Genomic_DNA"/>
</dbReference>
<dbReference type="Pfam" id="PF00270">
    <property type="entry name" value="DEAD"/>
    <property type="match status" value="2"/>
</dbReference>
<reference evidence="5" key="1">
    <citation type="submission" date="2020-11" db="EMBL/GenBank/DDBJ databases">
        <authorList>
            <person name="Tran Van P."/>
        </authorList>
    </citation>
    <scope>NUCLEOTIDE SEQUENCE</scope>
</reference>
<sequence length="722" mass="79403">MMRPLHLEATPPFDHNDLLVSKPATDLHKAKVFINIALSPTICVFREQSEWLKESFLTSVRSNSSMDPSVIQRALATTAFYAQFQRGAFPGTPAGAPGLPNQTGQTHFLNPAAQEFTMQGVTNQFAEMGINGNPGPGAQGGTPGRYLPPHMRRSDGGAPPMPREGGDPPEDFGGGPRGPPPPGPPMGRPSYGPPPQRQEYYGRQFNNRSGGPGGFDPSKPPPPRTGGGGYYGGGGPPNGAMGNWRGGRDGPGGRWDNRPPPGNARWDGPRMSSGPPPAGNWRGGGGVPPAGPPQGGEYGARPAGWGRSERWNNEPADRWRNVDTNETDWTVPLPPDESIERELFSEANTGINFEKYNDIPVDATGEDVPQPITSIYERGPGNIPQEGRMQGRRRQLFPFALVLAPTRELATQIYDEARKFSYRSRVRPCVVYGGADVSAQMRDLERGCHLLVATPGRLVDIALVLAPTRELATQIYDEARKFSYRSRVRPCVVYGGADVSAQMRDLERGCHLLVATPGRLVDMLERGKVRLDCCNFLVLDEADRMLDMGFEPQIRRIVEKDTMPKTGKRQTLMFSATFPREIQELARDFLHNYVFLAVGRVGSTSENISQRVLWVEEVDKRSYLVDLLDTDGLQGQESFFEIPTDEPCSSSSSDLEGSSLCLWNLEYSVCVVQSGHLTFSWFKSRRRFVPGSSKALVLMGFLHLGHVESTRVQSSMQVLQKR</sequence>
<dbReference type="GO" id="GO:0005524">
    <property type="term" value="F:ATP binding"/>
    <property type="evidence" value="ECO:0007669"/>
    <property type="project" value="UniProtKB-KW"/>
</dbReference>
<dbReference type="PROSITE" id="PS51192">
    <property type="entry name" value="HELICASE_ATP_BIND_1"/>
    <property type="match status" value="2"/>
</dbReference>
<dbReference type="SUPFAM" id="SSF52540">
    <property type="entry name" value="P-loop containing nucleoside triphosphate hydrolases"/>
    <property type="match status" value="2"/>
</dbReference>
<keyword evidence="1 3" id="KW-0378">Hydrolase</keyword>
<proteinExistence type="inferred from homology"/>
<dbReference type="GO" id="GO:0004386">
    <property type="term" value="F:helicase activity"/>
    <property type="evidence" value="ECO:0007669"/>
    <property type="project" value="UniProtKB-KW"/>
</dbReference>
<evidence type="ECO:0000313" key="5">
    <source>
        <dbReference type="EMBL" id="CAD7231877.1"/>
    </source>
</evidence>
<dbReference type="Gene3D" id="3.40.50.300">
    <property type="entry name" value="P-loop containing nucleotide triphosphate hydrolases"/>
    <property type="match status" value="2"/>
</dbReference>
<gene>
    <name evidence="5" type="ORF">CTOB1V02_LOCUS9720</name>
</gene>
<dbReference type="PROSITE" id="PS00039">
    <property type="entry name" value="DEAD_ATP_HELICASE"/>
    <property type="match status" value="1"/>
</dbReference>
<name>A0A7R8ZU65_9CRUS</name>